<evidence type="ECO:0000313" key="3">
    <source>
        <dbReference type="EMBL" id="PYE26267.1"/>
    </source>
</evidence>
<gene>
    <name evidence="3" type="ORF">C7410_103184</name>
</gene>
<organism evidence="3 4">
    <name type="scientific">Paraburkholderia silvatlantica</name>
    <dbReference type="NCBI Taxonomy" id="321895"/>
    <lineage>
        <taxon>Bacteria</taxon>
        <taxon>Pseudomonadati</taxon>
        <taxon>Pseudomonadota</taxon>
        <taxon>Betaproteobacteria</taxon>
        <taxon>Burkholderiales</taxon>
        <taxon>Burkholderiaceae</taxon>
        <taxon>Paraburkholderia</taxon>
    </lineage>
</organism>
<accession>A0A2V4UQ68</accession>
<feature type="region of interest" description="Disordered" evidence="1">
    <location>
        <begin position="40"/>
        <end position="71"/>
    </location>
</feature>
<sequence length="226" mass="23445">MKLWKHCLALMLSAALAGTSACALAQATGQPAYAQAAEPPILPGTQAPAQPSPPPPPPPPTSRAVTPPPAAPAAAAVAPATAPVTQGAVQWELQVMRDGQQIDAFNGTTSIGQAHTDTHHKVVSHNVGCKDQPAGSIDLSRTITVSPLQVRANLVVLSIDAQETLENDAAPTTPEGCRLPPQPRQVNASHPGLIVPDGQWVTWQIVDQNPSLAYRVRATLAPPSAQ</sequence>
<comment type="caution">
    <text evidence="3">The sequence shown here is derived from an EMBL/GenBank/DDBJ whole genome shotgun (WGS) entry which is preliminary data.</text>
</comment>
<dbReference type="Proteomes" id="UP000247772">
    <property type="component" value="Unassembled WGS sequence"/>
</dbReference>
<keyword evidence="2" id="KW-0732">Signal</keyword>
<dbReference type="EMBL" id="QJSQ01000003">
    <property type="protein sequence ID" value="PYE26267.1"/>
    <property type="molecule type" value="Genomic_DNA"/>
</dbReference>
<evidence type="ECO:0000256" key="1">
    <source>
        <dbReference type="SAM" id="MobiDB-lite"/>
    </source>
</evidence>
<evidence type="ECO:0000256" key="2">
    <source>
        <dbReference type="SAM" id="SignalP"/>
    </source>
</evidence>
<feature type="compositionally biased region" description="Pro residues" evidence="1">
    <location>
        <begin position="50"/>
        <end position="71"/>
    </location>
</feature>
<evidence type="ECO:0000313" key="4">
    <source>
        <dbReference type="Proteomes" id="UP000247772"/>
    </source>
</evidence>
<proteinExistence type="predicted"/>
<feature type="chain" id="PRO_5016155850" evidence="2">
    <location>
        <begin position="26"/>
        <end position="226"/>
    </location>
</feature>
<dbReference type="AlphaFoldDB" id="A0A2V4UQ68"/>
<protein>
    <submittedName>
        <fullName evidence="3">Uncharacterized protein</fullName>
    </submittedName>
</protein>
<feature type="signal peptide" evidence="2">
    <location>
        <begin position="1"/>
        <end position="25"/>
    </location>
</feature>
<dbReference type="PROSITE" id="PS51257">
    <property type="entry name" value="PROKAR_LIPOPROTEIN"/>
    <property type="match status" value="1"/>
</dbReference>
<name>A0A2V4UQ68_9BURK</name>
<reference evidence="3 4" key="1">
    <citation type="submission" date="2018-06" db="EMBL/GenBank/DDBJ databases">
        <title>Genomic Encyclopedia of Type Strains, Phase IV (KMG-V): Genome sequencing to study the core and pangenomes of soil and plant-associated prokaryotes.</title>
        <authorList>
            <person name="Whitman W."/>
        </authorList>
    </citation>
    <scope>NUCLEOTIDE SEQUENCE [LARGE SCALE GENOMIC DNA]</scope>
    <source>
        <strain evidence="3 4">SRCL-318</strain>
    </source>
</reference>